<feature type="compositionally biased region" description="Low complexity" evidence="1">
    <location>
        <begin position="46"/>
        <end position="57"/>
    </location>
</feature>
<sequence length="57" mass="5964">MARDPLGEGFELRRSSPDVGRDIGSGISSGKVDDSVNLVGNHAPTSSSSEIYTHSSM</sequence>
<organism evidence="2">
    <name type="scientific">Albugo laibachii Nc14</name>
    <dbReference type="NCBI Taxonomy" id="890382"/>
    <lineage>
        <taxon>Eukaryota</taxon>
        <taxon>Sar</taxon>
        <taxon>Stramenopiles</taxon>
        <taxon>Oomycota</taxon>
        <taxon>Peronosporomycetes</taxon>
        <taxon>Albuginales</taxon>
        <taxon>Albuginaceae</taxon>
        <taxon>Albugo</taxon>
    </lineage>
</organism>
<feature type="region of interest" description="Disordered" evidence="1">
    <location>
        <begin position="1"/>
        <end position="57"/>
    </location>
</feature>
<proteinExistence type="predicted"/>
<evidence type="ECO:0000313" key="2">
    <source>
        <dbReference type="EMBL" id="CCA21031.1"/>
    </source>
</evidence>
<evidence type="ECO:0000256" key="1">
    <source>
        <dbReference type="SAM" id="MobiDB-lite"/>
    </source>
</evidence>
<protein>
    <submittedName>
        <fullName evidence="2">AlNc14C110G6349 protein</fullName>
    </submittedName>
</protein>
<dbReference type="AlphaFoldDB" id="F0WIF0"/>
<reference evidence="2" key="2">
    <citation type="submission" date="2011-02" db="EMBL/GenBank/DDBJ databases">
        <authorList>
            <person name="MacLean D."/>
        </authorList>
    </citation>
    <scope>NUCLEOTIDE SEQUENCE</scope>
</reference>
<accession>F0WIF0</accession>
<gene>
    <name evidence="2" type="primary">AlNc14C110G6349</name>
    <name evidence="2" type="ORF">ALNC14_071740</name>
</gene>
<dbReference type="HOGENOM" id="CLU_3000396_0_0_1"/>
<reference evidence="2" key="1">
    <citation type="journal article" date="2011" name="PLoS Biol.">
        <title>Gene gain and loss during evolution of obligate parasitism in the white rust pathogen of Arabidopsis thaliana.</title>
        <authorList>
            <person name="Kemen E."/>
            <person name="Gardiner A."/>
            <person name="Schultz-Larsen T."/>
            <person name="Kemen A.C."/>
            <person name="Balmuth A.L."/>
            <person name="Robert-Seilaniantz A."/>
            <person name="Bailey K."/>
            <person name="Holub E."/>
            <person name="Studholme D.J."/>
            <person name="Maclean D."/>
            <person name="Jones J.D."/>
        </authorList>
    </citation>
    <scope>NUCLEOTIDE SEQUENCE</scope>
</reference>
<dbReference type="EMBL" id="FR824155">
    <property type="protein sequence ID" value="CCA21031.1"/>
    <property type="molecule type" value="Genomic_DNA"/>
</dbReference>
<name>F0WIF0_9STRA</name>
<feature type="compositionally biased region" description="Basic and acidic residues" evidence="1">
    <location>
        <begin position="1"/>
        <end position="21"/>
    </location>
</feature>